<evidence type="ECO:0000313" key="2">
    <source>
        <dbReference type="EMBL" id="MFC0268358.1"/>
    </source>
</evidence>
<dbReference type="RefSeq" id="WP_019950228.1">
    <property type="nucleotide sequence ID" value="NZ_JBHLVX010000042.1"/>
</dbReference>
<accession>A0ABV6G3X6</accession>
<name>A0ABV6G3X6_9GAMM</name>
<keyword evidence="3" id="KW-1185">Reference proteome</keyword>
<gene>
    <name evidence="2" type="ORF">ACFFHW_10270</name>
</gene>
<evidence type="ECO:0000256" key="1">
    <source>
        <dbReference type="SAM" id="MobiDB-lite"/>
    </source>
</evidence>
<protein>
    <submittedName>
        <fullName evidence="2">Uncharacterized protein</fullName>
    </submittedName>
</protein>
<proteinExistence type="predicted"/>
<feature type="compositionally biased region" description="Basic and acidic residues" evidence="1">
    <location>
        <begin position="16"/>
        <end position="27"/>
    </location>
</feature>
<evidence type="ECO:0000313" key="3">
    <source>
        <dbReference type="Proteomes" id="UP001589814"/>
    </source>
</evidence>
<reference evidence="2 3" key="1">
    <citation type="submission" date="2024-09" db="EMBL/GenBank/DDBJ databases">
        <authorList>
            <person name="Sun Q."/>
            <person name="Mori K."/>
        </authorList>
    </citation>
    <scope>NUCLEOTIDE SEQUENCE [LARGE SCALE GENOMIC DNA]</scope>
    <source>
        <strain evidence="2 3">CCM 7415</strain>
    </source>
</reference>
<dbReference type="EMBL" id="JBHLVX010000042">
    <property type="protein sequence ID" value="MFC0268358.1"/>
    <property type="molecule type" value="Genomic_DNA"/>
</dbReference>
<feature type="region of interest" description="Disordered" evidence="1">
    <location>
        <begin position="1"/>
        <end position="52"/>
    </location>
</feature>
<organism evidence="2 3">
    <name type="scientific">Kushneria aurantia</name>
    <dbReference type="NCBI Taxonomy" id="504092"/>
    <lineage>
        <taxon>Bacteria</taxon>
        <taxon>Pseudomonadati</taxon>
        <taxon>Pseudomonadota</taxon>
        <taxon>Gammaproteobacteria</taxon>
        <taxon>Oceanospirillales</taxon>
        <taxon>Halomonadaceae</taxon>
        <taxon>Kushneria</taxon>
    </lineage>
</organism>
<dbReference type="Proteomes" id="UP001589814">
    <property type="component" value="Unassembled WGS sequence"/>
</dbReference>
<sequence length="83" mass="9413">MSNGQGDSGRGFTRGNMDRENEYDRNSRPGLYEAGQRPGFIGEFQECTPQGDLLDESTRIVLDYDNEPLPDTSQKNNKWKVVN</sequence>
<comment type="caution">
    <text evidence="2">The sequence shown here is derived from an EMBL/GenBank/DDBJ whole genome shotgun (WGS) entry which is preliminary data.</text>
</comment>